<dbReference type="PANTHER" id="PTHR43072:SF23">
    <property type="entry name" value="UPF0039 PROTEIN C11D3.02C"/>
    <property type="match status" value="1"/>
</dbReference>
<feature type="domain" description="N-acetyltransferase" evidence="3">
    <location>
        <begin position="3"/>
        <end position="166"/>
    </location>
</feature>
<dbReference type="Gene3D" id="3.40.630.30">
    <property type="match status" value="1"/>
</dbReference>
<protein>
    <submittedName>
        <fullName evidence="4">GNAT family N-acetyltransferase</fullName>
    </submittedName>
</protein>
<evidence type="ECO:0000259" key="3">
    <source>
        <dbReference type="PROSITE" id="PS51186"/>
    </source>
</evidence>
<dbReference type="Proteomes" id="UP001209713">
    <property type="component" value="Unassembled WGS sequence"/>
</dbReference>
<evidence type="ECO:0000313" key="5">
    <source>
        <dbReference type="Proteomes" id="UP001209713"/>
    </source>
</evidence>
<gene>
    <name evidence="4" type="ORF">OFY17_03290</name>
</gene>
<dbReference type="CDD" id="cd04301">
    <property type="entry name" value="NAT_SF"/>
    <property type="match status" value="1"/>
</dbReference>
<evidence type="ECO:0000256" key="2">
    <source>
        <dbReference type="ARBA" id="ARBA00023315"/>
    </source>
</evidence>
<reference evidence="4 5" key="1">
    <citation type="submission" date="2022-10" db="EMBL/GenBank/DDBJ databases">
        <title>Marinomonas transparenta sp. nov. and Marinomonas sargassi sp. nov., isolated from marine alga (Sargassum natans (L.) Gaillon).</title>
        <authorList>
            <person name="Wang Y."/>
        </authorList>
    </citation>
    <scope>NUCLEOTIDE SEQUENCE [LARGE SCALE GENOMIC DNA]</scope>
    <source>
        <strain evidence="4 5">C2222</strain>
    </source>
</reference>
<name>A0ABT2YPS9_9GAMM</name>
<sequence>MTFSIRSATASDLPQLTHLYNFYIERVPTTFDIDPYTPETRLPWFQQFSETGRYQLLVAENDGEVVGYACSGQFKAKKAYETSVEVSIYISENHQGQGVGRALYNALFDRLTTEDVHRAYASITLPNEASCLLHSKFGFEPVGVFQEVGRKFGRYWDVGLFEKKLN</sequence>
<keyword evidence="2" id="KW-0012">Acyltransferase</keyword>
<dbReference type="SUPFAM" id="SSF55729">
    <property type="entry name" value="Acyl-CoA N-acyltransferases (Nat)"/>
    <property type="match status" value="1"/>
</dbReference>
<dbReference type="EMBL" id="JAOVZB010000001">
    <property type="protein sequence ID" value="MCV2401903.1"/>
    <property type="molecule type" value="Genomic_DNA"/>
</dbReference>
<dbReference type="InterPro" id="IPR000182">
    <property type="entry name" value="GNAT_dom"/>
</dbReference>
<accession>A0ABT2YPS9</accession>
<dbReference type="RefSeq" id="WP_263529273.1">
    <property type="nucleotide sequence ID" value="NZ_JAOVZB010000001.1"/>
</dbReference>
<comment type="caution">
    <text evidence="4">The sequence shown here is derived from an EMBL/GenBank/DDBJ whole genome shotgun (WGS) entry which is preliminary data.</text>
</comment>
<proteinExistence type="predicted"/>
<dbReference type="InterPro" id="IPR016181">
    <property type="entry name" value="Acyl_CoA_acyltransferase"/>
</dbReference>
<keyword evidence="5" id="KW-1185">Reference proteome</keyword>
<keyword evidence="1" id="KW-0808">Transferase</keyword>
<organism evidence="4 5">
    <name type="scientific">Marinomonas sargassi</name>
    <dbReference type="NCBI Taxonomy" id="2984494"/>
    <lineage>
        <taxon>Bacteria</taxon>
        <taxon>Pseudomonadati</taxon>
        <taxon>Pseudomonadota</taxon>
        <taxon>Gammaproteobacteria</taxon>
        <taxon>Oceanospirillales</taxon>
        <taxon>Oceanospirillaceae</taxon>
        <taxon>Marinomonas</taxon>
    </lineage>
</organism>
<dbReference type="Pfam" id="PF13420">
    <property type="entry name" value="Acetyltransf_4"/>
    <property type="match status" value="1"/>
</dbReference>
<dbReference type="PROSITE" id="PS51186">
    <property type="entry name" value="GNAT"/>
    <property type="match status" value="1"/>
</dbReference>
<evidence type="ECO:0000313" key="4">
    <source>
        <dbReference type="EMBL" id="MCV2401903.1"/>
    </source>
</evidence>
<dbReference type="PANTHER" id="PTHR43072">
    <property type="entry name" value="N-ACETYLTRANSFERASE"/>
    <property type="match status" value="1"/>
</dbReference>
<evidence type="ECO:0000256" key="1">
    <source>
        <dbReference type="ARBA" id="ARBA00022679"/>
    </source>
</evidence>